<dbReference type="GO" id="GO:0003677">
    <property type="term" value="F:DNA binding"/>
    <property type="evidence" value="ECO:0007669"/>
    <property type="project" value="UniProtKB-KW"/>
</dbReference>
<keyword evidence="2" id="KW-0238">DNA-binding</keyword>
<comment type="caution">
    <text evidence="6">The sequence shown here is derived from an EMBL/GenBank/DDBJ whole genome shotgun (WGS) entry which is preliminary data.</text>
</comment>
<dbReference type="Proteomes" id="UP000037023">
    <property type="component" value="Unassembled WGS sequence"/>
</dbReference>
<keyword evidence="1" id="KW-0805">Transcription regulation</keyword>
<evidence type="ECO:0000256" key="2">
    <source>
        <dbReference type="ARBA" id="ARBA00023125"/>
    </source>
</evidence>
<dbReference type="InterPro" id="IPR039422">
    <property type="entry name" value="MarR/SlyA-like"/>
</dbReference>
<proteinExistence type="predicted"/>
<dbReference type="InterPro" id="IPR036390">
    <property type="entry name" value="WH_DNA-bd_sf"/>
</dbReference>
<dbReference type="GO" id="GO:0003700">
    <property type="term" value="F:DNA-binding transcription factor activity"/>
    <property type="evidence" value="ECO:0007669"/>
    <property type="project" value="InterPro"/>
</dbReference>
<evidence type="ECO:0000256" key="3">
    <source>
        <dbReference type="ARBA" id="ARBA00023163"/>
    </source>
</evidence>
<feature type="domain" description="HTH marR-type" evidence="5">
    <location>
        <begin position="22"/>
        <end position="154"/>
    </location>
</feature>
<dbReference type="GO" id="GO:0006950">
    <property type="term" value="P:response to stress"/>
    <property type="evidence" value="ECO:0007669"/>
    <property type="project" value="TreeGrafter"/>
</dbReference>
<feature type="compositionally biased region" description="Low complexity" evidence="4">
    <location>
        <begin position="10"/>
        <end position="20"/>
    </location>
</feature>
<evidence type="ECO:0000259" key="5">
    <source>
        <dbReference type="PROSITE" id="PS50995"/>
    </source>
</evidence>
<organism evidence="6 7">
    <name type="scientific">Streptomyces viridochromogenes</name>
    <dbReference type="NCBI Taxonomy" id="1938"/>
    <lineage>
        <taxon>Bacteria</taxon>
        <taxon>Bacillati</taxon>
        <taxon>Actinomycetota</taxon>
        <taxon>Actinomycetes</taxon>
        <taxon>Kitasatosporales</taxon>
        <taxon>Streptomycetaceae</taxon>
        <taxon>Streptomyces</taxon>
    </lineage>
</organism>
<gene>
    <name evidence="6" type="ORF">ADK34_35890</name>
</gene>
<protein>
    <submittedName>
        <fullName evidence="6">MarR family transcriptional regulator</fullName>
    </submittedName>
</protein>
<dbReference type="PROSITE" id="PS01117">
    <property type="entry name" value="HTH_MARR_1"/>
    <property type="match status" value="1"/>
</dbReference>
<dbReference type="AlphaFoldDB" id="A0A0L8J9L2"/>
<dbReference type="SUPFAM" id="SSF46785">
    <property type="entry name" value="Winged helix' DNA-binding domain"/>
    <property type="match status" value="1"/>
</dbReference>
<evidence type="ECO:0000313" key="7">
    <source>
        <dbReference type="Proteomes" id="UP000037023"/>
    </source>
</evidence>
<feature type="region of interest" description="Disordered" evidence="4">
    <location>
        <begin position="1"/>
        <end position="20"/>
    </location>
</feature>
<dbReference type="Pfam" id="PF01047">
    <property type="entry name" value="MarR"/>
    <property type="match status" value="1"/>
</dbReference>
<name>A0A0L8J9L2_STRVR</name>
<evidence type="ECO:0000313" key="6">
    <source>
        <dbReference type="EMBL" id="KOG10199.1"/>
    </source>
</evidence>
<evidence type="ECO:0000256" key="4">
    <source>
        <dbReference type="SAM" id="MobiDB-lite"/>
    </source>
</evidence>
<dbReference type="PROSITE" id="PS50995">
    <property type="entry name" value="HTH_MARR_2"/>
    <property type="match status" value="1"/>
</dbReference>
<dbReference type="InterPro" id="IPR000835">
    <property type="entry name" value="HTH_MarR-typ"/>
</dbReference>
<dbReference type="InterPro" id="IPR036388">
    <property type="entry name" value="WH-like_DNA-bd_sf"/>
</dbReference>
<dbReference type="PRINTS" id="PR00598">
    <property type="entry name" value="HTHMARR"/>
</dbReference>
<dbReference type="PANTHER" id="PTHR33164">
    <property type="entry name" value="TRANSCRIPTIONAL REGULATOR, MARR FAMILY"/>
    <property type="match status" value="1"/>
</dbReference>
<accession>A0A0L8J9L2</accession>
<dbReference type="InterPro" id="IPR023187">
    <property type="entry name" value="Tscrpt_reg_MarR-type_CS"/>
</dbReference>
<dbReference type="SMART" id="SM00347">
    <property type="entry name" value="HTH_MARR"/>
    <property type="match status" value="1"/>
</dbReference>
<evidence type="ECO:0000256" key="1">
    <source>
        <dbReference type="ARBA" id="ARBA00023015"/>
    </source>
</evidence>
<dbReference type="RefSeq" id="WP_033204063.1">
    <property type="nucleotide sequence ID" value="NZ_LGUP01000395.1"/>
</dbReference>
<keyword evidence="3" id="KW-0804">Transcription</keyword>
<dbReference type="OrthoDB" id="3176111at2"/>
<dbReference type="Gene3D" id="1.10.10.10">
    <property type="entry name" value="Winged helix-like DNA-binding domain superfamily/Winged helix DNA-binding domain"/>
    <property type="match status" value="1"/>
</dbReference>
<dbReference type="EMBL" id="LGUP01000395">
    <property type="protein sequence ID" value="KOG10199.1"/>
    <property type="molecule type" value="Genomic_DNA"/>
</dbReference>
<dbReference type="PATRIC" id="fig|1938.6.peg.7747"/>
<reference evidence="6 7" key="1">
    <citation type="submission" date="2015-06" db="EMBL/GenBank/DDBJ databases">
        <authorList>
            <person name="Hoefler B.C."/>
            <person name="Straight P.D."/>
        </authorList>
    </citation>
    <scope>NUCLEOTIDE SEQUENCE [LARGE SCALE GENOMIC DNA]</scope>
    <source>
        <strain evidence="6 7">NRRL 3427</strain>
    </source>
</reference>
<dbReference type="PANTHER" id="PTHR33164:SF64">
    <property type="entry name" value="TRANSCRIPTIONAL REGULATOR SLYA"/>
    <property type="match status" value="1"/>
</dbReference>
<sequence length="174" mass="18493">MPGNDPVCTAPAGGPLPTAARGGPVSHALARVARMHRIAMGRRLRDLGLYPGQELMMMRLWDCGAVRQSELIQSLGLDPSTVTKMLQRMEQCGYVQRRPDPVDRRAVLVETTEKGQALRLGVEGAWSDLETATLAGLGEADRAELARLLGVLAENLAEEAGDEGACPPPPGAAC</sequence>